<comment type="caution">
    <text evidence="1">The sequence shown here is derived from an EMBL/GenBank/DDBJ whole genome shotgun (WGS) entry which is preliminary data.</text>
</comment>
<sequence length="132" mass="14969">MVQCDRVECQHLLLKVDLLKLLQDKLFWARKAKEIAKSKVSRVKTFLLFMGRGLTRLSDWLFLNNTARVRGWSRSVIKGVMAVTTASFYLKNVAHFVHYLIEVPPRTCRLTQAHAGSRRPTGGGSSVRSSLP</sequence>
<reference evidence="1" key="1">
    <citation type="submission" date="2022-05" db="EMBL/GenBank/DDBJ databases">
        <title>Chromosome-level genome of Chaenocephalus aceratus.</title>
        <authorList>
            <person name="Park H."/>
        </authorList>
    </citation>
    <scope>NUCLEOTIDE SEQUENCE</scope>
    <source>
        <strain evidence="1">KU_202001</strain>
    </source>
</reference>
<evidence type="ECO:0000313" key="1">
    <source>
        <dbReference type="EMBL" id="KAI4811637.1"/>
    </source>
</evidence>
<dbReference type="Proteomes" id="UP001057452">
    <property type="component" value="Chromosome 16"/>
</dbReference>
<evidence type="ECO:0000313" key="2">
    <source>
        <dbReference type="Proteomes" id="UP001057452"/>
    </source>
</evidence>
<dbReference type="EMBL" id="CM043800">
    <property type="protein sequence ID" value="KAI4811637.1"/>
    <property type="molecule type" value="Genomic_DNA"/>
</dbReference>
<proteinExistence type="predicted"/>
<keyword evidence="2" id="KW-1185">Reference proteome</keyword>
<gene>
    <name evidence="1" type="ORF">KUCAC02_014516</name>
</gene>
<accession>A0ACB9WEZ0</accession>
<protein>
    <submittedName>
        <fullName evidence="1">Uncharacterized protein</fullName>
    </submittedName>
</protein>
<name>A0ACB9WEZ0_CHAAC</name>
<organism evidence="1 2">
    <name type="scientific">Chaenocephalus aceratus</name>
    <name type="common">Blackfin icefish</name>
    <name type="synonym">Chaenichthys aceratus</name>
    <dbReference type="NCBI Taxonomy" id="36190"/>
    <lineage>
        <taxon>Eukaryota</taxon>
        <taxon>Metazoa</taxon>
        <taxon>Chordata</taxon>
        <taxon>Craniata</taxon>
        <taxon>Vertebrata</taxon>
        <taxon>Euteleostomi</taxon>
        <taxon>Actinopterygii</taxon>
        <taxon>Neopterygii</taxon>
        <taxon>Teleostei</taxon>
        <taxon>Neoteleostei</taxon>
        <taxon>Acanthomorphata</taxon>
        <taxon>Eupercaria</taxon>
        <taxon>Perciformes</taxon>
        <taxon>Notothenioidei</taxon>
        <taxon>Channichthyidae</taxon>
        <taxon>Chaenocephalus</taxon>
    </lineage>
</organism>